<keyword evidence="7" id="KW-0472">Membrane</keyword>
<evidence type="ECO:0000256" key="4">
    <source>
        <dbReference type="ARBA" id="ARBA00022729"/>
    </source>
</evidence>
<comment type="caution">
    <text evidence="14">The sequence shown here is derived from an EMBL/GenBank/DDBJ whole genome shotgun (WGS) entry which is preliminary data.</text>
</comment>
<evidence type="ECO:0000259" key="11">
    <source>
        <dbReference type="Pfam" id="PF05057"/>
    </source>
</evidence>
<reference evidence="15" key="1">
    <citation type="journal article" date="2019" name="Int. J. Syst. Evol. Microbiol.">
        <title>The Global Catalogue of Microorganisms (GCM) 10K type strain sequencing project: providing services to taxonomists for standard genome sequencing and annotation.</title>
        <authorList>
            <consortium name="The Broad Institute Genomics Platform"/>
            <consortium name="The Broad Institute Genome Sequencing Center for Infectious Disease"/>
            <person name="Wu L."/>
            <person name="Ma J."/>
        </authorList>
    </citation>
    <scope>NUCLEOTIDE SEQUENCE [LARGE SCALE GENOMIC DNA]</scope>
    <source>
        <strain evidence="15">KCTC 23984</strain>
    </source>
</reference>
<feature type="signal peptide" evidence="10">
    <location>
        <begin position="1"/>
        <end position="23"/>
    </location>
</feature>
<dbReference type="InterPro" id="IPR001611">
    <property type="entry name" value="Leu-rich_rpt"/>
</dbReference>
<keyword evidence="5" id="KW-0677">Repeat</keyword>
<keyword evidence="9" id="KW-0325">Glycoprotein</keyword>
<keyword evidence="4 10" id="KW-0732">Signal</keyword>
<evidence type="ECO:0000256" key="6">
    <source>
        <dbReference type="ARBA" id="ARBA00022989"/>
    </source>
</evidence>
<sequence length="1518" mass="164950">MIANKKYLFIVAFVFFVTTQAFSSSLSQTQTAVEDSLALVDFYNSTNGPKWRNNSGWLKGPVATWHGLSVSVKYYDGKVFLRVWKIDLVSNNLSGAIPSSFGNLSYLLDIDFEGNNLTGEIPATIGNLKDLDILYLRGNKLTGSIPSQIGSLKKLAILDLGSNQFTGSIPSSIGNLTELEELYLQGNQLSGSIPESIGKLEKLLYLNFNANKLTGNIPASIGNLRDLELLSLFYNQLNGVIPSSIGKLNNLKYLDLGWNKLTEIPSSIGDLVNLSTLRLGGNQFIKVPSTIENLAKLRVLYLGNNPLKAIPSSIGKLLNLNDLNLESTNLTEVPPIDNLVNLGSLHLARNSLTTIPSYISNFVNLRYLYLYGNQLREIPSSFATLKKLEIFNIYDNKLSGPIPSFIGDITTLRHLGLANNELSGNIPTPILKLNLVGLSINNNHFTFDGTEEVAKTYSFAQYAPQANLRILIDNKQLSLAVGGTSKNNTFTWYKDGKQIAVVKENNTYKPSSSGKYWVIATNSVATKLSLYSDTVDFVASDSWEVVVVNPNPTMIVEDWFISDPFEIDVTKTAVGAATDGVTKLLLVAETDKTLKFEIKGEKQGTFSTFDGKLIEQKTLEVKPFKKDGSGNSLVVAVYTVPDGYGSEFKKPEGRDAIITVSELGESAATKEVKIKLFTPPVVLVHGMWSSKHAWIGPGSLGLRLAEEGFININVADYSDNNYSTFHPDETGSGVNAVYRAAVEGINKYTDSKIACTQVDVVGHSLGGLMTRSFIHQDYYKNTINYKKGYVHKLITIGTPHKGSPFGPLLFENQGNLIHLRGKVAPSLMKIAWVFWLMNQPIGTCHRDFKPGSDAYQKLGKTEVKAHAINATYEPSNTLFKNALNSALFMLFYTTHTKAFKGESNDVIVGLDSQKGGLIESLQPTLLNTTHSGPLSSLTETNSPEVHSRVVPLLIADKEDSDHKNYFEEYFPAYTPSGGRLNTNNDTEQVAEQGDILTKKELKGTESIIITSPTRGKTYTHDASTEVVLEFEAKGGAMPTNSMFMVQDVGYFDVPKHPPYAVSFTIPKEAPIGKINVVALARDTSDILLGDTTHIYLTMDAPISDFSVSPATFMLDSLFRVMPLYTSGTFITGLDTTYVNLSSSSTGTKYTTKKGESIIRVNASGVVTAVSPGTDIVEVMYKGRTIAVPVTVSPNFAVATYKNNIINFEPIPDKSIEDSLFVLTASSTSGEPVVFSIVSGPATVFDDVLRINGVGKVTVKASQAGNIYFGAAPDVQTTFNVYEAKQSQSIDFPNLSNKTFGDSAFTLSASSTSNLQVSFSVVSGPAVVSGSTLTITGEGTVTIKASQEGNVTYSAAPDVNRSFCVVPAKPTIVLSDSLLTSSSADGNKWYKNGEIVEGATSNTYVVQESGLYSVKVEGSCGTSEMSDAVTYNVTSIEDELLKSFIVYPNPAHDKLTVSVLNSIGWSKLIMYSTQGKVVKDIEGNGIVTIGIDIKNLAKGLYILQIQTDKGLIYKKIVFE</sequence>
<dbReference type="InterPro" id="IPR007751">
    <property type="entry name" value="DUF676_lipase-like"/>
</dbReference>
<feature type="chain" id="PRO_5047463384" evidence="10">
    <location>
        <begin position="24"/>
        <end position="1518"/>
    </location>
</feature>
<dbReference type="Proteomes" id="UP001597641">
    <property type="component" value="Unassembled WGS sequence"/>
</dbReference>
<keyword evidence="2" id="KW-0433">Leucine-rich repeat</keyword>
<comment type="subcellular location">
    <subcellularLocation>
        <location evidence="1">Membrane</location>
        <topology evidence="1">Single-pass membrane protein</topology>
    </subcellularLocation>
</comment>
<evidence type="ECO:0000256" key="8">
    <source>
        <dbReference type="ARBA" id="ARBA00023170"/>
    </source>
</evidence>
<organism evidence="14 15">
    <name type="scientific">Pontibacter toksunensis</name>
    <dbReference type="NCBI Taxonomy" id="1332631"/>
    <lineage>
        <taxon>Bacteria</taxon>
        <taxon>Pseudomonadati</taxon>
        <taxon>Bacteroidota</taxon>
        <taxon>Cytophagia</taxon>
        <taxon>Cytophagales</taxon>
        <taxon>Hymenobacteraceae</taxon>
        <taxon>Pontibacter</taxon>
    </lineage>
</organism>
<dbReference type="SMART" id="SM00365">
    <property type="entry name" value="LRR_SD22"/>
    <property type="match status" value="6"/>
</dbReference>
<gene>
    <name evidence="14" type="ORF">ACFS7Z_13845</name>
</gene>
<keyword evidence="14" id="KW-0378">Hydrolase</keyword>
<evidence type="ECO:0000259" key="13">
    <source>
        <dbReference type="Pfam" id="PF23598"/>
    </source>
</evidence>
<dbReference type="SMART" id="SM00369">
    <property type="entry name" value="LRR_TYP"/>
    <property type="match status" value="8"/>
</dbReference>
<dbReference type="InterPro" id="IPR026444">
    <property type="entry name" value="Secre_tail"/>
</dbReference>
<dbReference type="PROSITE" id="PS51450">
    <property type="entry name" value="LRR"/>
    <property type="match status" value="3"/>
</dbReference>
<evidence type="ECO:0000256" key="10">
    <source>
        <dbReference type="SAM" id="SignalP"/>
    </source>
</evidence>
<feature type="domain" description="Secretion system C-terminal sorting" evidence="12">
    <location>
        <begin position="1445"/>
        <end position="1516"/>
    </location>
</feature>
<dbReference type="Pfam" id="PF00560">
    <property type="entry name" value="LRR_1"/>
    <property type="match status" value="2"/>
</dbReference>
<dbReference type="PANTHER" id="PTHR27000">
    <property type="entry name" value="LEUCINE-RICH REPEAT RECEPTOR-LIKE PROTEIN KINASE FAMILY PROTEIN-RELATED"/>
    <property type="match status" value="1"/>
</dbReference>
<evidence type="ECO:0000256" key="5">
    <source>
        <dbReference type="ARBA" id="ARBA00022737"/>
    </source>
</evidence>
<dbReference type="GO" id="GO:0016787">
    <property type="term" value="F:hydrolase activity"/>
    <property type="evidence" value="ECO:0007669"/>
    <property type="project" value="UniProtKB-KW"/>
</dbReference>
<protein>
    <submittedName>
        <fullName evidence="14">Alpha/beta fold hydrolase</fullName>
    </submittedName>
</protein>
<dbReference type="EMBL" id="JBHUOX010000009">
    <property type="protein sequence ID" value="MFD3001450.1"/>
    <property type="molecule type" value="Genomic_DNA"/>
</dbReference>
<feature type="domain" description="Disease resistance R13L4/SHOC-2-like LRR" evidence="13">
    <location>
        <begin position="81"/>
        <end position="183"/>
    </location>
</feature>
<evidence type="ECO:0000313" key="15">
    <source>
        <dbReference type="Proteomes" id="UP001597641"/>
    </source>
</evidence>
<dbReference type="PANTHER" id="PTHR27000:SF771">
    <property type="entry name" value="LRR RECEPTOR-LIKE SERINE_THREONINE-PROTEIN KINASE FLS2"/>
    <property type="match status" value="1"/>
</dbReference>
<dbReference type="SUPFAM" id="SSF53474">
    <property type="entry name" value="alpha/beta-Hydrolases"/>
    <property type="match status" value="1"/>
</dbReference>
<proteinExistence type="predicted"/>
<accession>A0ABW6BVX1</accession>
<dbReference type="RefSeq" id="WP_377485557.1">
    <property type="nucleotide sequence ID" value="NZ_JBHUOX010000009.1"/>
</dbReference>
<evidence type="ECO:0000256" key="9">
    <source>
        <dbReference type="ARBA" id="ARBA00023180"/>
    </source>
</evidence>
<feature type="domain" description="DUF676" evidence="11">
    <location>
        <begin position="681"/>
        <end position="803"/>
    </location>
</feature>
<keyword evidence="6" id="KW-1133">Transmembrane helix</keyword>
<keyword evidence="15" id="KW-1185">Reference proteome</keyword>
<evidence type="ECO:0000256" key="2">
    <source>
        <dbReference type="ARBA" id="ARBA00022614"/>
    </source>
</evidence>
<dbReference type="SMART" id="SM00364">
    <property type="entry name" value="LRR_BAC"/>
    <property type="match status" value="6"/>
</dbReference>
<dbReference type="InterPro" id="IPR029058">
    <property type="entry name" value="AB_hydrolase_fold"/>
</dbReference>
<evidence type="ECO:0000259" key="12">
    <source>
        <dbReference type="Pfam" id="PF18962"/>
    </source>
</evidence>
<dbReference type="Gene3D" id="3.80.10.10">
    <property type="entry name" value="Ribonuclease Inhibitor"/>
    <property type="match status" value="2"/>
</dbReference>
<keyword evidence="3" id="KW-0812">Transmembrane</keyword>
<evidence type="ECO:0000313" key="14">
    <source>
        <dbReference type="EMBL" id="MFD3001450.1"/>
    </source>
</evidence>
<dbReference type="InterPro" id="IPR055414">
    <property type="entry name" value="LRR_R13L4/SHOC2-like"/>
</dbReference>
<evidence type="ECO:0000256" key="3">
    <source>
        <dbReference type="ARBA" id="ARBA00022692"/>
    </source>
</evidence>
<dbReference type="SUPFAM" id="SSF52058">
    <property type="entry name" value="L domain-like"/>
    <property type="match status" value="1"/>
</dbReference>
<dbReference type="Gene3D" id="3.40.50.1820">
    <property type="entry name" value="alpha/beta hydrolase"/>
    <property type="match status" value="1"/>
</dbReference>
<dbReference type="Pfam" id="PF18962">
    <property type="entry name" value="Por_Secre_tail"/>
    <property type="match status" value="1"/>
</dbReference>
<dbReference type="InterPro" id="IPR003591">
    <property type="entry name" value="Leu-rich_rpt_typical-subtyp"/>
</dbReference>
<dbReference type="InterPro" id="IPR032675">
    <property type="entry name" value="LRR_dom_sf"/>
</dbReference>
<feature type="domain" description="Disease resistance R13L4/SHOC-2-like LRR" evidence="13">
    <location>
        <begin position="243"/>
        <end position="328"/>
    </location>
</feature>
<dbReference type="SUPFAM" id="SSF52047">
    <property type="entry name" value="RNI-like"/>
    <property type="match status" value="1"/>
</dbReference>
<dbReference type="NCBIfam" id="TIGR04183">
    <property type="entry name" value="Por_Secre_tail"/>
    <property type="match status" value="1"/>
</dbReference>
<dbReference type="Pfam" id="PF05057">
    <property type="entry name" value="DUF676"/>
    <property type="match status" value="1"/>
</dbReference>
<name>A0ABW6BVX1_9BACT</name>
<keyword evidence="8" id="KW-0675">Receptor</keyword>
<dbReference type="Pfam" id="PF23598">
    <property type="entry name" value="LRR_14"/>
    <property type="match status" value="2"/>
</dbReference>
<evidence type="ECO:0000256" key="7">
    <source>
        <dbReference type="ARBA" id="ARBA00023136"/>
    </source>
</evidence>
<evidence type="ECO:0000256" key="1">
    <source>
        <dbReference type="ARBA" id="ARBA00004167"/>
    </source>
</evidence>